<evidence type="ECO:0000313" key="1">
    <source>
        <dbReference type="EMBL" id="SFD58930.1"/>
    </source>
</evidence>
<dbReference type="AlphaFoldDB" id="A0A1I1TTT0"/>
<dbReference type="OrthoDB" id="9963259at2"/>
<evidence type="ECO:0000313" key="2">
    <source>
        <dbReference type="Proteomes" id="UP000198977"/>
    </source>
</evidence>
<name>A0A1I1TTT0_9RHOB</name>
<dbReference type="Proteomes" id="UP000198977">
    <property type="component" value="Unassembled WGS sequence"/>
</dbReference>
<sequence>MNHSSRLQNLEIKKPKATTVDAKLKLEQHLQKISDRLPPLTTAEQQASQDWLVNEWPDHLERMRNNAT</sequence>
<gene>
    <name evidence="1" type="ORF">SAMN04488523_101416</name>
</gene>
<accession>A0A1I1TTT0</accession>
<keyword evidence="2" id="KW-1185">Reference proteome</keyword>
<organism evidence="1 2">
    <name type="scientific">Sulfitobacter brevis</name>
    <dbReference type="NCBI Taxonomy" id="74348"/>
    <lineage>
        <taxon>Bacteria</taxon>
        <taxon>Pseudomonadati</taxon>
        <taxon>Pseudomonadota</taxon>
        <taxon>Alphaproteobacteria</taxon>
        <taxon>Rhodobacterales</taxon>
        <taxon>Roseobacteraceae</taxon>
        <taxon>Sulfitobacter</taxon>
    </lineage>
</organism>
<dbReference type="STRING" id="74348.SAMN04488523_101416"/>
<proteinExistence type="predicted"/>
<protein>
    <submittedName>
        <fullName evidence="1">Uncharacterized protein</fullName>
    </submittedName>
</protein>
<dbReference type="RefSeq" id="WP_093922144.1">
    <property type="nucleotide sequence ID" value="NZ_FOMW01000001.1"/>
</dbReference>
<reference evidence="1 2" key="1">
    <citation type="submission" date="2016-10" db="EMBL/GenBank/DDBJ databases">
        <authorList>
            <person name="de Groot N.N."/>
        </authorList>
    </citation>
    <scope>NUCLEOTIDE SEQUENCE [LARGE SCALE GENOMIC DNA]</scope>
    <source>
        <strain evidence="1 2">DSM 11443</strain>
    </source>
</reference>
<dbReference type="EMBL" id="FOMW01000001">
    <property type="protein sequence ID" value="SFD58930.1"/>
    <property type="molecule type" value="Genomic_DNA"/>
</dbReference>